<dbReference type="CDD" id="cd03789">
    <property type="entry name" value="GT9_LPS_heptosyltransferase"/>
    <property type="match status" value="1"/>
</dbReference>
<proteinExistence type="predicted"/>
<name>A0AAU7NVK9_9GAMM</name>
<dbReference type="RefSeq" id="WP_305909990.1">
    <property type="nucleotide sequence ID" value="NZ_CP157743.1"/>
</dbReference>
<dbReference type="GO" id="GO:0009244">
    <property type="term" value="P:lipopolysaccharide core region biosynthetic process"/>
    <property type="evidence" value="ECO:0007669"/>
    <property type="project" value="TreeGrafter"/>
</dbReference>
<dbReference type="Gene3D" id="3.40.50.2000">
    <property type="entry name" value="Glycogen Phosphorylase B"/>
    <property type="match status" value="2"/>
</dbReference>
<reference evidence="3 4" key="1">
    <citation type="journal article" date="2024" name="Microbiology">
        <title>Methylomarinum rosea sp. nov., a novel halophilic methanotrophic bacterium from the hypersaline Lake Elton.</title>
        <authorList>
            <person name="Suleimanov R.Z."/>
            <person name="Oshkin I.Y."/>
            <person name="Danilova O.V."/>
            <person name="Suzina N.E."/>
            <person name="Dedysh S.N."/>
        </authorList>
    </citation>
    <scope>NUCLEOTIDE SEQUENCE [LARGE SCALE GENOMIC DNA]</scope>
    <source>
        <strain evidence="3 4">Ch1-1</strain>
    </source>
</reference>
<keyword evidence="2" id="KW-0808">Transferase</keyword>
<dbReference type="InterPro" id="IPR051199">
    <property type="entry name" value="LPS_LOS_Heptosyltrfase"/>
</dbReference>
<dbReference type="Pfam" id="PF01075">
    <property type="entry name" value="Glyco_transf_9"/>
    <property type="match status" value="1"/>
</dbReference>
<accession>A0AAU7NVK9</accession>
<dbReference type="InterPro" id="IPR011916">
    <property type="entry name" value="LipoPS_heptosylTferase-III"/>
</dbReference>
<keyword evidence="4" id="KW-1185">Reference proteome</keyword>
<dbReference type="KEGG" id="mech:Q9L42_002620"/>
<dbReference type="NCBIfam" id="TIGR02201">
    <property type="entry name" value="heptsyl_trn_III"/>
    <property type="match status" value="1"/>
</dbReference>
<evidence type="ECO:0000256" key="2">
    <source>
        <dbReference type="ARBA" id="ARBA00022679"/>
    </source>
</evidence>
<protein>
    <submittedName>
        <fullName evidence="3">Lipopolysaccharide heptosyltransferase III</fullName>
    </submittedName>
</protein>
<dbReference type="Proteomes" id="UP001225378">
    <property type="component" value="Chromosome"/>
</dbReference>
<dbReference type="GO" id="GO:0008713">
    <property type="term" value="F:ADP-heptose-lipopolysaccharide heptosyltransferase activity"/>
    <property type="evidence" value="ECO:0007669"/>
    <property type="project" value="TreeGrafter"/>
</dbReference>
<evidence type="ECO:0000256" key="1">
    <source>
        <dbReference type="ARBA" id="ARBA00022676"/>
    </source>
</evidence>
<evidence type="ECO:0000313" key="3">
    <source>
        <dbReference type="EMBL" id="XBS21030.1"/>
    </source>
</evidence>
<dbReference type="EMBL" id="CP157743">
    <property type="protein sequence ID" value="XBS21030.1"/>
    <property type="molecule type" value="Genomic_DNA"/>
</dbReference>
<gene>
    <name evidence="3" type="primary">rfaQ</name>
    <name evidence="3" type="ORF">Q9L42_002620</name>
</gene>
<organism evidence="3 4">
    <name type="scientific">Methylomarinum roseum</name>
    <dbReference type="NCBI Taxonomy" id="3067653"/>
    <lineage>
        <taxon>Bacteria</taxon>
        <taxon>Pseudomonadati</taxon>
        <taxon>Pseudomonadota</taxon>
        <taxon>Gammaproteobacteria</taxon>
        <taxon>Methylococcales</taxon>
        <taxon>Methylococcaceae</taxon>
        <taxon>Methylomarinum</taxon>
    </lineage>
</organism>
<dbReference type="PANTHER" id="PTHR30160">
    <property type="entry name" value="TETRAACYLDISACCHARIDE 4'-KINASE-RELATED"/>
    <property type="match status" value="1"/>
</dbReference>
<dbReference type="SUPFAM" id="SSF53756">
    <property type="entry name" value="UDP-Glycosyltransferase/glycogen phosphorylase"/>
    <property type="match status" value="1"/>
</dbReference>
<dbReference type="AlphaFoldDB" id="A0AAU7NVK9"/>
<dbReference type="InterPro" id="IPR002201">
    <property type="entry name" value="Glyco_trans_9"/>
</dbReference>
<dbReference type="GO" id="GO:0005829">
    <property type="term" value="C:cytosol"/>
    <property type="evidence" value="ECO:0007669"/>
    <property type="project" value="TreeGrafter"/>
</dbReference>
<dbReference type="PANTHER" id="PTHR30160:SF1">
    <property type="entry name" value="LIPOPOLYSACCHARIDE 1,2-N-ACETYLGLUCOSAMINETRANSFERASE-RELATED"/>
    <property type="match status" value="1"/>
</dbReference>
<sequence length="364" mass="41917">MIEINVENDVIDFKRIKRILVIKLQHLGDVLLTTPIYSVLKQQYPHVEIDALIYQETAVMLDSNPYVHRVYTIDRKWKAQGVMIQAHHEYQLFKQLHENEYGLIINLTDRWRGAWITRILNPTYSVSLPYQHRRGKFWRKSFTHIYRISKYYRHTVEKNLDAIRRLGLHPKEDQKKLTFITSRASEEKIRQLLSKQARDQQVIVIHPTSRWMFKAWNPEGFAQVIDALKDAGHCVVVISGPAEKEVEYVEAILHKVRNSVINLSGQLSLNETGALIKFADCFLGLDSVAMHVAAAVNTPCVALFGPTTDKVWSPWKVSHKVLTEDFTCRPCGLKGCGDSMISDCLQALRPKDVFDAVLQTMLKP</sequence>
<keyword evidence="1" id="KW-0328">Glycosyltransferase</keyword>
<evidence type="ECO:0000313" key="4">
    <source>
        <dbReference type="Proteomes" id="UP001225378"/>
    </source>
</evidence>